<sequence>MGTEKGWVYRVDEPHGSQGWRSYGADPERWQGSIITDDPDETAEYVAALVITDLVTEWEVGGTGQRHVRVIVWEDKEGDGPEDAAFTVEIRPHVDGE</sequence>
<gene>
    <name evidence="1" type="ORF">ADL12_47365</name>
</gene>
<proteinExistence type="predicted"/>
<comment type="caution">
    <text evidence="1">The sequence shown here is derived from an EMBL/GenBank/DDBJ whole genome shotgun (WGS) entry which is preliminary data.</text>
</comment>
<keyword evidence="2" id="KW-1185">Reference proteome</keyword>
<accession>A0A101J607</accession>
<dbReference type="Proteomes" id="UP000053923">
    <property type="component" value="Unassembled WGS sequence"/>
</dbReference>
<evidence type="ECO:0000313" key="1">
    <source>
        <dbReference type="EMBL" id="KUL20865.1"/>
    </source>
</evidence>
<name>A0A101J607_9ACTN</name>
<reference evidence="2" key="1">
    <citation type="submission" date="2015-10" db="EMBL/GenBank/DDBJ databases">
        <authorList>
            <person name="Ju K.-S."/>
            <person name="Doroghazi J.R."/>
            <person name="Metcalf W.W."/>
        </authorList>
    </citation>
    <scope>NUCLEOTIDE SEQUENCE [LARGE SCALE GENOMIC DNA]</scope>
    <source>
        <strain evidence="2">NRRL 3151</strain>
    </source>
</reference>
<dbReference type="AlphaFoldDB" id="A0A101J607"/>
<organism evidence="1 2">
    <name type="scientific">Streptomyces regalis</name>
    <dbReference type="NCBI Taxonomy" id="68262"/>
    <lineage>
        <taxon>Bacteria</taxon>
        <taxon>Bacillati</taxon>
        <taxon>Actinomycetota</taxon>
        <taxon>Actinomycetes</taxon>
        <taxon>Kitasatosporales</taxon>
        <taxon>Streptomycetaceae</taxon>
        <taxon>Streptomyces</taxon>
    </lineage>
</organism>
<dbReference type="OrthoDB" id="4543954at2"/>
<protein>
    <submittedName>
        <fullName evidence="1">Uncharacterized protein</fullName>
    </submittedName>
</protein>
<evidence type="ECO:0000313" key="2">
    <source>
        <dbReference type="Proteomes" id="UP000053923"/>
    </source>
</evidence>
<dbReference type="RefSeq" id="WP_062715294.1">
    <property type="nucleotide sequence ID" value="NZ_LLZG01000416.1"/>
</dbReference>
<dbReference type="EMBL" id="LLZG01000416">
    <property type="protein sequence ID" value="KUL20865.1"/>
    <property type="molecule type" value="Genomic_DNA"/>
</dbReference>